<name>A0AA38J0G0_9CUCU</name>
<dbReference type="EMBL" id="JALNTZ010000001">
    <property type="protein sequence ID" value="KAJ3664711.1"/>
    <property type="molecule type" value="Genomic_DNA"/>
</dbReference>
<keyword evidence="2" id="KW-1185">Reference proteome</keyword>
<protein>
    <submittedName>
        <fullName evidence="1">Uncharacterized protein</fullName>
    </submittedName>
</protein>
<proteinExistence type="predicted"/>
<accession>A0AA38J0G0</accession>
<comment type="caution">
    <text evidence="1">The sequence shown here is derived from an EMBL/GenBank/DDBJ whole genome shotgun (WGS) entry which is preliminary data.</text>
</comment>
<organism evidence="1 2">
    <name type="scientific">Zophobas morio</name>
    <dbReference type="NCBI Taxonomy" id="2755281"/>
    <lineage>
        <taxon>Eukaryota</taxon>
        <taxon>Metazoa</taxon>
        <taxon>Ecdysozoa</taxon>
        <taxon>Arthropoda</taxon>
        <taxon>Hexapoda</taxon>
        <taxon>Insecta</taxon>
        <taxon>Pterygota</taxon>
        <taxon>Neoptera</taxon>
        <taxon>Endopterygota</taxon>
        <taxon>Coleoptera</taxon>
        <taxon>Polyphaga</taxon>
        <taxon>Cucujiformia</taxon>
        <taxon>Tenebrionidae</taxon>
        <taxon>Zophobas</taxon>
    </lineage>
</organism>
<dbReference type="AlphaFoldDB" id="A0AA38J0G0"/>
<gene>
    <name evidence="1" type="ORF">Zmor_000259</name>
</gene>
<sequence>MADGVTMSECTHNQEKFLQFVALRVNCTSLNRDNSAQATTAFRRNYLRSKVALQQSAHQTRSWSLITHSLDIPQCNAAKLKWDICTQRIWPVM</sequence>
<reference evidence="1" key="1">
    <citation type="journal article" date="2023" name="G3 (Bethesda)">
        <title>Whole genome assemblies of Zophobas morio and Tenebrio molitor.</title>
        <authorList>
            <person name="Kaur S."/>
            <person name="Stinson S.A."/>
            <person name="diCenzo G.C."/>
        </authorList>
    </citation>
    <scope>NUCLEOTIDE SEQUENCE</scope>
    <source>
        <strain evidence="1">QUZm001</strain>
    </source>
</reference>
<evidence type="ECO:0000313" key="2">
    <source>
        <dbReference type="Proteomes" id="UP001168821"/>
    </source>
</evidence>
<evidence type="ECO:0000313" key="1">
    <source>
        <dbReference type="EMBL" id="KAJ3664711.1"/>
    </source>
</evidence>
<dbReference type="Proteomes" id="UP001168821">
    <property type="component" value="Unassembled WGS sequence"/>
</dbReference>